<sequence length="85" mass="8634">MVSNAHAGAENGHPEVKAVLDQHHQQLRDALHAALITAEAHGRRAPGAGLLAYGVNLRSRSGARTPALQGTVAAALDAIGGRTAA</sequence>
<name>A0ABQ3QXR8_9ACTN</name>
<evidence type="ECO:0000313" key="2">
    <source>
        <dbReference type="Proteomes" id="UP001050808"/>
    </source>
</evidence>
<dbReference type="InterPro" id="IPR036271">
    <property type="entry name" value="Tet_transcr_reg_TetR-rel_C_sf"/>
</dbReference>
<dbReference type="RefSeq" id="WP_189964585.1">
    <property type="nucleotide sequence ID" value="NZ_BMUA01000011.1"/>
</dbReference>
<gene>
    <name evidence="1" type="ORF">Sviol_64630</name>
</gene>
<comment type="caution">
    <text evidence="1">The sequence shown here is derived from an EMBL/GenBank/DDBJ whole genome shotgun (WGS) entry which is preliminary data.</text>
</comment>
<reference evidence="1" key="1">
    <citation type="submission" date="2024-05" db="EMBL/GenBank/DDBJ databases">
        <title>Whole genome shotgun sequence of Streptomyces violascens NBRC 12920.</title>
        <authorList>
            <person name="Komaki H."/>
            <person name="Tamura T."/>
        </authorList>
    </citation>
    <scope>NUCLEOTIDE SEQUENCE</scope>
    <source>
        <strain evidence="1">NBRC 12920</strain>
    </source>
</reference>
<accession>A0ABQ3QXR8</accession>
<organism evidence="1 2">
    <name type="scientific">Streptomyces violascens</name>
    <dbReference type="NCBI Taxonomy" id="67381"/>
    <lineage>
        <taxon>Bacteria</taxon>
        <taxon>Bacillati</taxon>
        <taxon>Actinomycetota</taxon>
        <taxon>Actinomycetes</taxon>
        <taxon>Kitasatosporales</taxon>
        <taxon>Streptomycetaceae</taxon>
        <taxon>Streptomyces</taxon>
    </lineage>
</organism>
<proteinExistence type="predicted"/>
<dbReference type="SUPFAM" id="SSF48498">
    <property type="entry name" value="Tetracyclin repressor-like, C-terminal domain"/>
    <property type="match status" value="1"/>
</dbReference>
<evidence type="ECO:0000313" key="1">
    <source>
        <dbReference type="EMBL" id="GHI42055.1"/>
    </source>
</evidence>
<dbReference type="Proteomes" id="UP001050808">
    <property type="component" value="Unassembled WGS sequence"/>
</dbReference>
<dbReference type="EMBL" id="BNDY01000017">
    <property type="protein sequence ID" value="GHI42055.1"/>
    <property type="molecule type" value="Genomic_DNA"/>
</dbReference>
<protein>
    <submittedName>
        <fullName evidence="1">Uncharacterized protein</fullName>
    </submittedName>
</protein>
<keyword evidence="2" id="KW-1185">Reference proteome</keyword>